<keyword evidence="2" id="KW-1003">Cell membrane</keyword>
<evidence type="ECO:0000256" key="9">
    <source>
        <dbReference type="PROSITE-ProRule" id="PRU00284"/>
    </source>
</evidence>
<dbReference type="Gene3D" id="1.10.287.950">
    <property type="entry name" value="Methyl-accepting chemotaxis protein"/>
    <property type="match status" value="1"/>
</dbReference>
<organism evidence="13 14">
    <name type="scientific">Halomonas koreensis</name>
    <dbReference type="NCBI Taxonomy" id="245385"/>
    <lineage>
        <taxon>Bacteria</taxon>
        <taxon>Pseudomonadati</taxon>
        <taxon>Pseudomonadota</taxon>
        <taxon>Gammaproteobacteria</taxon>
        <taxon>Oceanospirillales</taxon>
        <taxon>Halomonadaceae</taxon>
        <taxon>Halomonas</taxon>
    </lineage>
</organism>
<evidence type="ECO:0000256" key="3">
    <source>
        <dbReference type="ARBA" id="ARBA00022500"/>
    </source>
</evidence>
<evidence type="ECO:0000256" key="8">
    <source>
        <dbReference type="ARBA" id="ARBA00029447"/>
    </source>
</evidence>
<sequence>MTTPHDDAPPRRRRWLSLVTDSLQIKILLLVLTPLVISSAAMLGLEAYEQLASNRAQIAQQREQLLASRQEAVRGHVELARSMVQSLAEDATDPAAAKRRAIARLESMRFDGDNYVFAYRYDGTMLVQPAAPESVGRNMLDATDADGNRMIHDMAELAREGGGFYRYQWPHPETGEPAPKYSYAAAVPEWGWVIGSGVYVEDIEAAMADIEAAAREALLATLLRLFLIGSVINLSITGVAIWLARRTIRRLRGTATAIGDIASDIAAGRGDLTRRLEVAGHDEVSELGRQFNGFLERMQATLLDVQRGAREVHVAAEDIAQGSEALATRTDQAAANLQQTSSAMEEITATVEHNAEHTQQADRLVKATAEVAQEGQAAMGQVEKTMQDINDSSERIGQIVTMIDSIAFQTNILALNASVEAARAGEHGRGFAVVAQEVRRLAQDSADAAKEITGLIATSTEHSRHGTEIVQRAGETMRGIYDSVGQVTAVIAEITAGSREQSAGVGEVNAAVNQLDTMTQENAAMVEQSAGTAAQMRRQAERLNGLIGAFSLGEPSAAPAHAAPPVPVAGDARQALEEEWEAF</sequence>
<dbReference type="InterPro" id="IPR051310">
    <property type="entry name" value="MCP_chemotaxis"/>
</dbReference>
<keyword evidence="4 10" id="KW-0812">Transmembrane</keyword>
<evidence type="ECO:0000256" key="10">
    <source>
        <dbReference type="SAM" id="Phobius"/>
    </source>
</evidence>
<reference evidence="13 14" key="1">
    <citation type="submission" date="2023-04" db="EMBL/GenBank/DDBJ databases">
        <title>A long-awaited taxogenomic arrangement of the family Halomonadaceae.</title>
        <authorList>
            <person name="De La Haba R."/>
            <person name="Chuvochina M."/>
            <person name="Wittouck S."/>
            <person name="Arahal D.R."/>
            <person name="Sanchez-Porro C."/>
            <person name="Hugenholtz P."/>
            <person name="Ventosa A."/>
        </authorList>
    </citation>
    <scope>NUCLEOTIDE SEQUENCE [LARGE SCALE GENOMIC DNA]</scope>
    <source>
        <strain evidence="13 14">DSM 23530</strain>
    </source>
</reference>
<feature type="transmembrane region" description="Helical" evidence="10">
    <location>
        <begin position="225"/>
        <end position="244"/>
    </location>
</feature>
<dbReference type="PANTHER" id="PTHR43531">
    <property type="entry name" value="PROTEIN ICFG"/>
    <property type="match status" value="1"/>
</dbReference>
<proteinExistence type="inferred from homology"/>
<dbReference type="PRINTS" id="PR00260">
    <property type="entry name" value="CHEMTRNSDUCR"/>
</dbReference>
<dbReference type="Gene3D" id="3.30.450.20">
    <property type="entry name" value="PAS domain"/>
    <property type="match status" value="1"/>
</dbReference>
<dbReference type="RefSeq" id="WP_309651869.1">
    <property type="nucleotide sequence ID" value="NZ_JARWAK010000003.1"/>
</dbReference>
<dbReference type="InterPro" id="IPR004089">
    <property type="entry name" value="MCPsignal_dom"/>
</dbReference>
<keyword evidence="7 9" id="KW-0807">Transducer</keyword>
<dbReference type="SMART" id="SM01049">
    <property type="entry name" value="Cache_2"/>
    <property type="match status" value="1"/>
</dbReference>
<feature type="domain" description="Methyl-accepting transducer" evidence="11">
    <location>
        <begin position="308"/>
        <end position="537"/>
    </location>
</feature>
<dbReference type="CDD" id="cd18774">
    <property type="entry name" value="PDC2_HK_sensor"/>
    <property type="match status" value="1"/>
</dbReference>
<gene>
    <name evidence="13" type="ORF">QC818_05645</name>
</gene>
<dbReference type="SMART" id="SM00304">
    <property type="entry name" value="HAMP"/>
    <property type="match status" value="1"/>
</dbReference>
<evidence type="ECO:0000259" key="11">
    <source>
        <dbReference type="PROSITE" id="PS50111"/>
    </source>
</evidence>
<dbReference type="Proteomes" id="UP001264519">
    <property type="component" value="Unassembled WGS sequence"/>
</dbReference>
<evidence type="ECO:0000256" key="1">
    <source>
        <dbReference type="ARBA" id="ARBA00004651"/>
    </source>
</evidence>
<accession>A0ABU1G0Z6</accession>
<dbReference type="Pfam" id="PF00015">
    <property type="entry name" value="MCPsignal"/>
    <property type="match status" value="1"/>
</dbReference>
<dbReference type="InterPro" id="IPR003660">
    <property type="entry name" value="HAMP_dom"/>
</dbReference>
<evidence type="ECO:0000313" key="14">
    <source>
        <dbReference type="Proteomes" id="UP001264519"/>
    </source>
</evidence>
<dbReference type="CDD" id="cd11386">
    <property type="entry name" value="MCP_signal"/>
    <property type="match status" value="1"/>
</dbReference>
<dbReference type="InterPro" id="IPR033480">
    <property type="entry name" value="sCache_2"/>
</dbReference>
<dbReference type="Pfam" id="PF17200">
    <property type="entry name" value="sCache_2"/>
    <property type="match status" value="1"/>
</dbReference>
<keyword evidence="14" id="KW-1185">Reference proteome</keyword>
<evidence type="ECO:0000259" key="12">
    <source>
        <dbReference type="PROSITE" id="PS50885"/>
    </source>
</evidence>
<comment type="subcellular location">
    <subcellularLocation>
        <location evidence="1">Cell membrane</location>
        <topology evidence="1">Multi-pass membrane protein</topology>
    </subcellularLocation>
</comment>
<dbReference type="InterPro" id="IPR004090">
    <property type="entry name" value="Chemotax_Me-accpt_rcpt"/>
</dbReference>
<comment type="caution">
    <text evidence="13">The sequence shown here is derived from an EMBL/GenBank/DDBJ whole genome shotgun (WGS) entry which is preliminary data.</text>
</comment>
<dbReference type="SMART" id="SM00283">
    <property type="entry name" value="MA"/>
    <property type="match status" value="1"/>
</dbReference>
<evidence type="ECO:0000256" key="7">
    <source>
        <dbReference type="ARBA" id="ARBA00023224"/>
    </source>
</evidence>
<keyword evidence="3" id="KW-0145">Chemotaxis</keyword>
<dbReference type="EMBL" id="JARWAK010000003">
    <property type="protein sequence ID" value="MDR5866268.1"/>
    <property type="molecule type" value="Genomic_DNA"/>
</dbReference>
<dbReference type="SUPFAM" id="SSF58104">
    <property type="entry name" value="Methyl-accepting chemotaxis protein (MCP) signaling domain"/>
    <property type="match status" value="1"/>
</dbReference>
<protein>
    <submittedName>
        <fullName evidence="13">Methyl-accepting chemotaxis protein</fullName>
    </submittedName>
</protein>
<dbReference type="Pfam" id="PF00672">
    <property type="entry name" value="HAMP"/>
    <property type="match status" value="1"/>
</dbReference>
<dbReference type="CDD" id="cd06225">
    <property type="entry name" value="HAMP"/>
    <property type="match status" value="1"/>
</dbReference>
<evidence type="ECO:0000256" key="2">
    <source>
        <dbReference type="ARBA" id="ARBA00022475"/>
    </source>
</evidence>
<keyword evidence="6 10" id="KW-0472">Membrane</keyword>
<dbReference type="PROSITE" id="PS50885">
    <property type="entry name" value="HAMP"/>
    <property type="match status" value="1"/>
</dbReference>
<comment type="similarity">
    <text evidence="8">Belongs to the methyl-accepting chemotaxis (MCP) protein family.</text>
</comment>
<name>A0ABU1G0Z6_9GAMM</name>
<evidence type="ECO:0000256" key="4">
    <source>
        <dbReference type="ARBA" id="ARBA00022692"/>
    </source>
</evidence>
<feature type="transmembrane region" description="Helical" evidence="10">
    <location>
        <begin position="23"/>
        <end position="45"/>
    </location>
</feature>
<dbReference type="PANTHER" id="PTHR43531:SF11">
    <property type="entry name" value="METHYL-ACCEPTING CHEMOTAXIS PROTEIN 3"/>
    <property type="match status" value="1"/>
</dbReference>
<feature type="domain" description="HAMP" evidence="12">
    <location>
        <begin position="245"/>
        <end position="303"/>
    </location>
</feature>
<keyword evidence="5 10" id="KW-1133">Transmembrane helix</keyword>
<evidence type="ECO:0000313" key="13">
    <source>
        <dbReference type="EMBL" id="MDR5866268.1"/>
    </source>
</evidence>
<evidence type="ECO:0000256" key="5">
    <source>
        <dbReference type="ARBA" id="ARBA00022989"/>
    </source>
</evidence>
<dbReference type="PROSITE" id="PS50111">
    <property type="entry name" value="CHEMOTAXIS_TRANSDUC_2"/>
    <property type="match status" value="1"/>
</dbReference>
<evidence type="ECO:0000256" key="6">
    <source>
        <dbReference type="ARBA" id="ARBA00023136"/>
    </source>
</evidence>